<dbReference type="PANTHER" id="PTHR12001">
    <property type="entry name" value="GERANYLGERANYL PYROPHOSPHATE SYNTHASE"/>
    <property type="match status" value="1"/>
</dbReference>
<keyword evidence="8" id="KW-1185">Reference proteome</keyword>
<dbReference type="AlphaFoldDB" id="A0A7K3TKV6"/>
<evidence type="ECO:0000256" key="5">
    <source>
        <dbReference type="ARBA" id="ARBA00022842"/>
    </source>
</evidence>
<dbReference type="InterPro" id="IPR008949">
    <property type="entry name" value="Isoprenoid_synthase_dom_sf"/>
</dbReference>
<comment type="similarity">
    <text evidence="2 6">Belongs to the FPP/GGPP synthase family.</text>
</comment>
<reference evidence="7 8" key="1">
    <citation type="submission" date="2019-10" db="EMBL/GenBank/DDBJ databases">
        <title>Bifidobacterium from non-human primates.</title>
        <authorList>
            <person name="Modesto M."/>
        </authorList>
    </citation>
    <scope>NUCLEOTIDE SEQUENCE [LARGE SCALE GENOMIC DNA]</scope>
    <source>
        <strain evidence="7 8">TREC</strain>
    </source>
</reference>
<dbReference type="RefSeq" id="WP_152350986.1">
    <property type="nucleotide sequence ID" value="NZ_WBSN01000019.1"/>
</dbReference>
<dbReference type="SFLD" id="SFLDS00005">
    <property type="entry name" value="Isoprenoid_Synthase_Type_I"/>
    <property type="match status" value="1"/>
</dbReference>
<evidence type="ECO:0000313" key="7">
    <source>
        <dbReference type="EMBL" id="NEG79250.1"/>
    </source>
</evidence>
<keyword evidence="5" id="KW-0460">Magnesium</keyword>
<comment type="cofactor">
    <cofactor evidence="1">
        <name>Mg(2+)</name>
        <dbReference type="ChEBI" id="CHEBI:18420"/>
    </cofactor>
</comment>
<evidence type="ECO:0000256" key="6">
    <source>
        <dbReference type="RuleBase" id="RU004466"/>
    </source>
</evidence>
<sequence length="375" mass="38972">MDNVEALPALESRIAALVAQYAGIPDGMAVPRSCSSVMDAVASQGVTSSEGGKRLRARLALAAFDALRPKPDGDDEAWRGHRAAAADLACAIEVFQTAALVHDDIIDDSDLRRGKPSAHRALAAALGDDPQADHVGRGLGIMLGDLLATASVAIAHDAAAALPKTESIMRTFLRMHREVEIGQVLDLAVEEAPLDRPEALASSSLGVFRWKTASYTTIAPIELGLLAAGAKTAKAQAIAASIGTPLGLAFQLADDLIDVIGSSASTGKPVGGDIREGKRTVLLADALAGAGEADRAELIRMFEAPERDADDVARAITLFKSTGAIDRSRGRIATLWRTAASALDEAAGMLGLSPASRDLLLGACECFLPKDLRGC</sequence>
<dbReference type="OrthoDB" id="4497239at2"/>
<evidence type="ECO:0000256" key="4">
    <source>
        <dbReference type="ARBA" id="ARBA00022723"/>
    </source>
</evidence>
<accession>A0A7K3TKV6</accession>
<dbReference type="GO" id="GO:0004659">
    <property type="term" value="F:prenyltransferase activity"/>
    <property type="evidence" value="ECO:0007669"/>
    <property type="project" value="InterPro"/>
</dbReference>
<proteinExistence type="inferred from homology"/>
<evidence type="ECO:0000313" key="8">
    <source>
        <dbReference type="Proteomes" id="UP000469763"/>
    </source>
</evidence>
<gene>
    <name evidence="7" type="ORF">GFD22_09780</name>
</gene>
<dbReference type="EMBL" id="WHZY01000020">
    <property type="protein sequence ID" value="NEG79250.1"/>
    <property type="molecule type" value="Genomic_DNA"/>
</dbReference>
<dbReference type="PANTHER" id="PTHR12001:SF85">
    <property type="entry name" value="SHORT CHAIN ISOPRENYL DIPHOSPHATE SYNTHASE"/>
    <property type="match status" value="1"/>
</dbReference>
<dbReference type="PROSITE" id="PS00723">
    <property type="entry name" value="POLYPRENYL_SYNTHASE_1"/>
    <property type="match status" value="1"/>
</dbReference>
<dbReference type="Proteomes" id="UP000469763">
    <property type="component" value="Unassembled WGS sequence"/>
</dbReference>
<comment type="caution">
    <text evidence="7">The sequence shown here is derived from an EMBL/GenBank/DDBJ whole genome shotgun (WGS) entry which is preliminary data.</text>
</comment>
<dbReference type="GO" id="GO:0046872">
    <property type="term" value="F:metal ion binding"/>
    <property type="evidence" value="ECO:0007669"/>
    <property type="project" value="UniProtKB-KW"/>
</dbReference>
<evidence type="ECO:0000256" key="3">
    <source>
        <dbReference type="ARBA" id="ARBA00022679"/>
    </source>
</evidence>
<dbReference type="GO" id="GO:0008299">
    <property type="term" value="P:isoprenoid biosynthetic process"/>
    <property type="evidence" value="ECO:0007669"/>
    <property type="project" value="InterPro"/>
</dbReference>
<keyword evidence="3 6" id="KW-0808">Transferase</keyword>
<dbReference type="Pfam" id="PF00348">
    <property type="entry name" value="polyprenyl_synt"/>
    <property type="match status" value="1"/>
</dbReference>
<evidence type="ECO:0000256" key="2">
    <source>
        <dbReference type="ARBA" id="ARBA00006706"/>
    </source>
</evidence>
<protein>
    <submittedName>
        <fullName evidence="7">Polyprenyl synthetase family protein</fullName>
    </submittedName>
</protein>
<name>A0A7K3TKV6_9BIFI</name>
<dbReference type="Gene3D" id="1.10.600.10">
    <property type="entry name" value="Farnesyl Diphosphate Synthase"/>
    <property type="match status" value="1"/>
</dbReference>
<evidence type="ECO:0000256" key="1">
    <source>
        <dbReference type="ARBA" id="ARBA00001946"/>
    </source>
</evidence>
<keyword evidence="4" id="KW-0479">Metal-binding</keyword>
<dbReference type="PROSITE" id="PS00444">
    <property type="entry name" value="POLYPRENYL_SYNTHASE_2"/>
    <property type="match status" value="1"/>
</dbReference>
<dbReference type="InterPro" id="IPR000092">
    <property type="entry name" value="Polyprenyl_synt"/>
</dbReference>
<organism evidence="7 8">
    <name type="scientific">Bifidobacterium avesanii</name>
    <dbReference type="NCBI Taxonomy" id="1798157"/>
    <lineage>
        <taxon>Bacteria</taxon>
        <taxon>Bacillati</taxon>
        <taxon>Actinomycetota</taxon>
        <taxon>Actinomycetes</taxon>
        <taxon>Bifidobacteriales</taxon>
        <taxon>Bifidobacteriaceae</taxon>
        <taxon>Bifidobacterium</taxon>
    </lineage>
</organism>
<dbReference type="SUPFAM" id="SSF48576">
    <property type="entry name" value="Terpenoid synthases"/>
    <property type="match status" value="1"/>
</dbReference>
<dbReference type="InterPro" id="IPR033749">
    <property type="entry name" value="Polyprenyl_synt_CS"/>
</dbReference>